<evidence type="ECO:0000259" key="13">
    <source>
        <dbReference type="PROSITE" id="PS51092"/>
    </source>
</evidence>
<dbReference type="SMART" id="SM00429">
    <property type="entry name" value="IPT"/>
    <property type="match status" value="8"/>
</dbReference>
<dbReference type="InterPro" id="IPR008972">
    <property type="entry name" value="Cupredoxin"/>
</dbReference>
<dbReference type="InterPro" id="IPR013783">
    <property type="entry name" value="Ig-like_fold"/>
</dbReference>
<accession>A0A817YM49</accession>
<feature type="chain" id="PRO_5033009248" evidence="12">
    <location>
        <begin position="22"/>
        <end position="4411"/>
    </location>
</feature>
<name>A0A817YM49_9BILA</name>
<evidence type="ECO:0000256" key="2">
    <source>
        <dbReference type="ARBA" id="ARBA00004236"/>
    </source>
</evidence>
<evidence type="ECO:0000256" key="10">
    <source>
        <dbReference type="ARBA" id="ARBA00023273"/>
    </source>
</evidence>
<keyword evidence="10" id="KW-0966">Cell projection</keyword>
<evidence type="ECO:0000256" key="1">
    <source>
        <dbReference type="ARBA" id="ARBA00004167"/>
    </source>
</evidence>
<dbReference type="SMART" id="SM01225">
    <property type="entry name" value="G8"/>
    <property type="match status" value="2"/>
</dbReference>
<dbReference type="Pfam" id="PF01833">
    <property type="entry name" value="TIG"/>
    <property type="match status" value="13"/>
</dbReference>
<protein>
    <submittedName>
        <fullName evidence="15">Uncharacterized protein</fullName>
    </submittedName>
</protein>
<dbReference type="InterPro" id="IPR011050">
    <property type="entry name" value="Pectin_lyase_fold/virulence"/>
</dbReference>
<dbReference type="InterPro" id="IPR006626">
    <property type="entry name" value="PbH1"/>
</dbReference>
<dbReference type="Gene3D" id="2.60.40.420">
    <property type="entry name" value="Cupredoxins - blue copper proteins"/>
    <property type="match status" value="1"/>
</dbReference>
<comment type="caution">
    <text evidence="11">Lacks conserved residue(s) required for the propagation of feature annotation.</text>
</comment>
<keyword evidence="9" id="KW-0325">Glycoprotein</keyword>
<feature type="domain" description="G8" evidence="14">
    <location>
        <begin position="2271"/>
        <end position="2392"/>
    </location>
</feature>
<dbReference type="EMBL" id="CAJNYU010000661">
    <property type="protein sequence ID" value="CAF3380364.1"/>
    <property type="molecule type" value="Genomic_DNA"/>
</dbReference>
<evidence type="ECO:0000259" key="14">
    <source>
        <dbReference type="PROSITE" id="PS51484"/>
    </source>
</evidence>
<gene>
    <name evidence="15" type="ORF">FME351_LOCUS7182</name>
</gene>
<evidence type="ECO:0000256" key="8">
    <source>
        <dbReference type="ARBA" id="ARBA00023157"/>
    </source>
</evidence>
<keyword evidence="4" id="KW-1003">Cell membrane</keyword>
<dbReference type="InterPro" id="IPR036943">
    <property type="entry name" value="FN_type2_sf"/>
</dbReference>
<keyword evidence="7" id="KW-1133">Transmembrane helix</keyword>
<dbReference type="PROSITE" id="PS51092">
    <property type="entry name" value="FN2_2"/>
    <property type="match status" value="2"/>
</dbReference>
<dbReference type="CDD" id="cd00102">
    <property type="entry name" value="IPT"/>
    <property type="match status" value="2"/>
</dbReference>
<evidence type="ECO:0000313" key="15">
    <source>
        <dbReference type="EMBL" id="CAF3380364.1"/>
    </source>
</evidence>
<comment type="caution">
    <text evidence="15">The sequence shown here is derived from an EMBL/GenBank/DDBJ whole genome shotgun (WGS) entry which is preliminary data.</text>
</comment>
<dbReference type="SMART" id="SM00059">
    <property type="entry name" value="FN2"/>
    <property type="match status" value="3"/>
</dbReference>
<dbReference type="InterPro" id="IPR014756">
    <property type="entry name" value="Ig_E-set"/>
</dbReference>
<dbReference type="PANTHER" id="PTHR46769:SF2">
    <property type="entry name" value="FIBROCYSTIN-L ISOFORM 2 PRECURSOR-RELATED"/>
    <property type="match status" value="1"/>
</dbReference>
<sequence>MMVLAIAFLLQALLWVKSANAQTCSYMWDPIFEANLANPPDMCSGSNLSTTSGSSCSFPFTYQGVTYTSCTIKGPNNADFRPQCATSVDNSQVATQWSFCTVPTDAIIFYSTVRKNGPWTQNIGSTQGGTMLWIYGSRFAQTGFNTVPSTTKSNIVQLVDGYSVYNCTVHDDKVTNTQLTCYTPKMPEGIYQIRVYVKGNLIPLYQYYDSKRATFSPMSTQTPTITGITPLTATPRALITLSGSFKSACFSRDMDGCSQDNNPLISRIYMGGQLCNVINPITGANYSEVTDTNLQCNFDSNEVGIFNISMIVTNEYGRSMVRSDLYRISATGQYYNFQTYGIVSNVSPTAGSTAGGTTLVISGQYFSSSTQYPIVVYVAGEICMILNVTLTTIQCRTPVSPLVVRSQYQGGRGLQVFSDRIIVSQAIMTSTNPPMPSINANQTWTDDASYVSQSSSNETVWLIGYMRVPTTATFSFILKTNGYGALFLSPNENPINKTKIADATTGYQSNPIILQNNTNYYLFGIGARIGGNLTMSIQARMYETILTAGISSLVTNEIQRIDINTTVINERQSLVYTINSTSNGTSEMQTISVDNSIFQIGFRGAYTGLLNGQPTAAIVQAALNDLATIYPLSVRVQLTGSFYIITFPIEMGDVPLLNIISTATNQPNITETVQGVASGTKLAFQLDGVTTSYLDLTNSNLTQSNVTSNFNQLFSIRCPVSLNNLQATSSIVYVQEFEANCVYDETRITSNAFCGQCSLIGNTLVSENTHSANYLCFAYRIFNSYVSEIGLHVQINGDTIATYSTSISFSPIADKLWHYTCVDVRAALNAQSSVYSTASSIVITGAWLNRNIRQGIMVDTVTVRSSLPIGYEDRSLYPIDGASNSSSCTFPFYYNGQPYSACTLDNNNLPICGNALNQTFLCQSSSIEGVRRLYPKRQLVYNTLQVAYNPMNFTVNISFRYSDCSSPSSISTLPAASSIVTSITQASPAANGTFDLTFDGQTYSSIPVNVDPTELSNRLQASSDFGFLNVTRLRDCTGYSYTIEWLTNGGQKSDISISNANSVMPIGTTVTASVMKRGGVLFNPLPGDMTRTYHTISQVEVLVGGYPSKCANTNNNCQFEWSSSQTPTVSSIAQNSMTLLINGSGFSTVLESNIVLIGVINSCYVIAATSNSIICSIGNAPAGNYTVNVNIIGKGLASSSINFTATIPLQIMSFSPSRGGAGGGYLLTIMGTGFSSTSSVTIDNNVCSNVQMTNFSSITCIVPATTANSNQQAIVTVIVRSTVVNAVSLFTYDIGNTPNVLSISPTRVTMNPGQLTIFGNQFGNTSVSVSIGSTNAAVISTSSNQIVVNLPLLPPGQYSVMVSTMNGYARPIFYIEYYFYVQKVFPQVGSLYGGTDVYVQGEGFDNSTSITFRDSNNRQVPCITVSVQSNLIYCRAKPAAPEIIITSNGVDPTYGTGFAWSPQYAIVQRGALVTWHWGSSALLSSLNYKVQQVANTYATEPVLNGFDSGTATPSGSFSYQFATLGTYYYWSTAVDQAGLITLRGVITVVDALPQTLTVQATSNSFTAQSCVFPFIYNAVNYTTCITINDTQPWCSPSSFYTGQRLYCTPTSSVPSSFCNSSSSLNPSSCLQTVPSANVLEFLFTPCTVGSVTGISPSQGAAGTTITITGTGFSTIACENNILIGSSYNCPITSVSSTQLQCQIGAGSLLNAKTSQIVQVARDRQGYLNIDGRLSFIFQSSISNISPNFGSILGGTQVTIIGDGFTPGDTRVIIAGSDYTSLATISYTQIVFITPSRGTYVNRNLTVTVAVSTNEAICLATSCTFQWSTIITPYLDSVSPSHISGPTTLTLTGRSLTVGGGTASNTLVSINGNPCNITLMTNLNMSCQVGHIEAGNYTIIGLINGVGSINSAARLTVNAILTSISPATSGIYGGVLLNIAGSGFSSNMNSSRIMVGSNQCQLVQATTSQLACTVPPQGSQSAVVNIVVISKGLTLPGSWSFVYNVSNTPNIASVNPTSGSVSQLLTINGINFISNQTSVFVGNIQCSINSISTTSITCTLGSSSAGPQPVRVYVVGVGNSNTDILFTYVLQITGVTPAQGSYGGGQTVGVAGDGFSTTNLSVSLCNRSCQIVTVVSNTQISCVTPSATPSVSDTLCNLTVNVGALARSVSFVYQANLTTTITNVSPTRGGTGGGTTLTINGTNFPNSINDISVNIAGVPCILQTLNPTSITCLTSIYRQTTALAPIIVSINGSGNAVGSPLFQYIDLWSSPWTWGGSSPPEEGTIVVIDNGKTVYFDTTTPTLKAVIIDNASLIFDDTQDVALNVEYILVVNGGLFQVGTESNPFQHRAVITMYGHLRSIELPIFGAKVLALREGTVDMHGKPTIQMWTHLATTAVNGSLTITLRQPVDWAIGSEIIIPTTGDYLSQGESEKRMITNISNNRTVLTLNAPLNWTHLGVTQHLGSVSIDARAEIGLLSHNVVFQGSITETWNQTIAACPDGFNPDEFAIQTCFLGRYGEEIGSDQFGAVIMASSDMDKMSSSQLVVLRLSNIEVFNAGQAFRLGRYPVHFHMNGNMSMSYIKSSSIHQAFNRAVNIHASHYVTVENNVIYNIMGGAMFLEDGVEIGNVFRGNLAVFVRTSSSLLNDDITPAAYWITNPNNTVEHNAVAGGTHFGYWYRMLQSPDGPSFALYPGFCPNRQPFGRFFNNSVHSCGQFGVWIFPEYEPTTGGRCGADAPKQAVFERLTSWRNTKGFEAVMSNVIQVKNAVVFDNIDMGIAYLTAIEHRETNLPNLRATFYDVNTGASVIDSIIIGDSKLSNSPVIPWRGGLIVVWDRGLRVRNVSFINFESPQTQAMHEPVKAGRCIELCGGWTTRFSQISFTNVTNRALFRWSYDGLYLDEDGTLAGLPNATIWAPDSLWNTSTACVPANNFVNAIRCPVSLGRWLRFAFNEASLGKNGEPLVVYDMSNHLTVVPKLAKRLTHPFGYMIPLLSKQTYTLEFINANSSVNLSYTGAVYDLAPGDYLIFRHKIAYLPDQVYTLSTTLMTSQSSAPLSPLTSNNGDWYYDNTTTFFYYIVKNPSNNATPIDVVINLKVIKCRYPNCEYPTQPAFGLPATVRPSNALFWSNDSHWAFATPGYGGFGGVKPGNNTDIYIPRGVWLVADYPLPSILSLRIDGVLEFEQGMNNILYVNSIFINGGQLIVGWPNNPLNSSVDIIITGESEANVFLPNNVGSMGSKVIGVFGGLDLHGMNHNVTWTRLAVTANAGQNTIIVSEPVDWKVGDEIIITTTDSNLDHTERHRISYVSSGGTTILTVNQLTYTHLAIHRVFPNGQVFNVSGAVGLLTRNVRVIDKNPPSSLYGYRILVTDYATDIWNPVANESIYTYYKGYARLSNTQFIGYGQFFNAPDDDKREGVHLYNLGDWNASRPTYIDSCSFDRGSYSAIGIWNTSGIPFTNNVIYYTYESAIVVTGTNNIINHNLVVTVYWSGTAQPTFAEFNTNYDGAITSRDAISVVMRDNMVVGVERLAYRIQCDACSGTNVSINITNDYWNNEAHSAMTGVNIWPLDKGFDYDTALTHIGTNNSIHIRNSIVVGAISPDDCTDIVNSSSKSIELAPKAVPSVASPNSMDLSQGRCGIVFPYISPNNKMPVKPWTGIKAYPSVNGGMFITNTTLAFFNDACGRHDTAIQVGQHNDDGQFPVVTSAMHVFNTSRNNIIFNGRPNIQVLNSADCVDMDCDGLKKALLMDTDGTLLGQTGSAISQADYLWGDQQHGVGDFRIPTVALANMSGYQINISAIYPHRGISLAPTCVYNSAWQMYFCNNTLDYRMLIIESMDSDTERRRLSPVAVMSDNGYIDLINGPQDHGCCNGYTCRKRVSTFMAIVQSQHTYLIYLTSTVPNQMRFRVLNSDARIKLILALHYDTLQQIDVYANDIYISPTNRDLGYSFLMLTDQPNNVTFASPAGSNYFNRTTQMAYFAIDGFTVIDLNIAPLLILTFNLPPMTPSSFFSTNLVANLAILLGVNSNMIRRVDIVSANSNTTRLRRLTSSTDMKIEIREDPSVNLTLYSTAKNDALLNVTANIANRFQSGEMQVTWAQNPATNNTSPTGLTVQEPFSQTNDAMKVISYIILATQPSFCRVQSPCTIQPVIVAYDSAGNIIQKLGSISQPWKAVASVVGQSNVNLSGSVANYSTGQSQYSLFGLPSVGTYQVQFTIVPSMEVNISFVNISNLTVISSMIAVTQATLAGLEVNHVYVTKVSQRFNVSVMPVDSVTRRRLGQVTWGTWIWTSAVSLYTLPRHNRSAILTVDPSSRTIVDSSAGTVTITDIAINNTGMFILNVSLVSSDHMYSIQVITNGILVISSTSVLDEDTGDPVTYFTFDGNYDSLIASGQMEIKRAMIYNYLLNIGMPMISDMTIWNGEC</sequence>
<dbReference type="InterPro" id="IPR019316">
    <property type="entry name" value="G8_domain"/>
</dbReference>
<dbReference type="Proteomes" id="UP000663869">
    <property type="component" value="Unassembled WGS sequence"/>
</dbReference>
<dbReference type="SUPFAM" id="SSF81296">
    <property type="entry name" value="E set domains"/>
    <property type="match status" value="12"/>
</dbReference>
<dbReference type="GO" id="GO:0042995">
    <property type="term" value="C:cell projection"/>
    <property type="evidence" value="ECO:0007669"/>
    <property type="project" value="UniProtKB-SubCell"/>
</dbReference>
<dbReference type="GO" id="GO:0005886">
    <property type="term" value="C:plasma membrane"/>
    <property type="evidence" value="ECO:0007669"/>
    <property type="project" value="UniProtKB-SubCell"/>
</dbReference>
<dbReference type="Pfam" id="PF10162">
    <property type="entry name" value="G8"/>
    <property type="match status" value="2"/>
</dbReference>
<dbReference type="InterPro" id="IPR052387">
    <property type="entry name" value="Fibrocystin"/>
</dbReference>
<evidence type="ECO:0000256" key="6">
    <source>
        <dbReference type="ARBA" id="ARBA00022737"/>
    </source>
</evidence>
<evidence type="ECO:0000256" key="12">
    <source>
        <dbReference type="SAM" id="SignalP"/>
    </source>
</evidence>
<feature type="domain" description="G8" evidence="14">
    <location>
        <begin position="3132"/>
        <end position="3257"/>
    </location>
</feature>
<dbReference type="SUPFAM" id="SSF57440">
    <property type="entry name" value="Kringle-like"/>
    <property type="match status" value="3"/>
</dbReference>
<dbReference type="SMART" id="SM00710">
    <property type="entry name" value="PbH1"/>
    <property type="match status" value="7"/>
</dbReference>
<organism evidence="15 16">
    <name type="scientific">Rotaria socialis</name>
    <dbReference type="NCBI Taxonomy" id="392032"/>
    <lineage>
        <taxon>Eukaryota</taxon>
        <taxon>Metazoa</taxon>
        <taxon>Spiralia</taxon>
        <taxon>Gnathifera</taxon>
        <taxon>Rotifera</taxon>
        <taxon>Eurotatoria</taxon>
        <taxon>Bdelloidea</taxon>
        <taxon>Philodinida</taxon>
        <taxon>Philodinidae</taxon>
        <taxon>Rotaria</taxon>
    </lineage>
</organism>
<feature type="domain" description="Fibronectin type-II" evidence="13">
    <location>
        <begin position="51"/>
        <end position="102"/>
    </location>
</feature>
<proteinExistence type="predicted"/>
<keyword evidence="7" id="KW-0472">Membrane</keyword>
<dbReference type="PANTHER" id="PTHR46769">
    <property type="entry name" value="POLYCYSTIC KIDNEY AND HEPATIC DISEASE 1 (AUTOSOMAL RECESSIVE)-LIKE 1"/>
    <property type="match status" value="1"/>
</dbReference>
<dbReference type="Gene3D" id="2.60.40.10">
    <property type="entry name" value="Immunoglobulins"/>
    <property type="match status" value="13"/>
</dbReference>
<keyword evidence="7" id="KW-0812">Transmembrane</keyword>
<evidence type="ECO:0000256" key="9">
    <source>
        <dbReference type="ARBA" id="ARBA00023180"/>
    </source>
</evidence>
<evidence type="ECO:0000256" key="5">
    <source>
        <dbReference type="ARBA" id="ARBA00022729"/>
    </source>
</evidence>
<reference evidence="15" key="1">
    <citation type="submission" date="2021-02" db="EMBL/GenBank/DDBJ databases">
        <authorList>
            <person name="Nowell W R."/>
        </authorList>
    </citation>
    <scope>NUCLEOTIDE SEQUENCE</scope>
</reference>
<dbReference type="CDD" id="cd00603">
    <property type="entry name" value="IPT_PCSR"/>
    <property type="match status" value="5"/>
</dbReference>
<feature type="domain" description="Fibronectin type-II" evidence="13">
    <location>
        <begin position="1565"/>
        <end position="1609"/>
    </location>
</feature>
<evidence type="ECO:0000256" key="7">
    <source>
        <dbReference type="ARBA" id="ARBA00022989"/>
    </source>
</evidence>
<feature type="signal peptide" evidence="12">
    <location>
        <begin position="1"/>
        <end position="21"/>
    </location>
</feature>
<dbReference type="Pfam" id="PF24606">
    <property type="entry name" value="CEMIP_beta-hel"/>
    <property type="match status" value="1"/>
</dbReference>
<evidence type="ECO:0000313" key="16">
    <source>
        <dbReference type="Proteomes" id="UP000663869"/>
    </source>
</evidence>
<comment type="subcellular location">
    <subcellularLocation>
        <location evidence="2">Cell membrane</location>
    </subcellularLocation>
    <subcellularLocation>
        <location evidence="3">Cell projection</location>
    </subcellularLocation>
    <subcellularLocation>
        <location evidence="1">Membrane</location>
        <topology evidence="1">Single-pass membrane protein</topology>
    </subcellularLocation>
</comment>
<keyword evidence="6" id="KW-0677">Repeat</keyword>
<keyword evidence="5 12" id="KW-0732">Signal</keyword>
<keyword evidence="8" id="KW-1015">Disulfide bond</keyword>
<dbReference type="Gene3D" id="2.10.10.10">
    <property type="entry name" value="Fibronectin, type II, collagen-binding"/>
    <property type="match status" value="3"/>
</dbReference>
<dbReference type="InterPro" id="IPR055401">
    <property type="entry name" value="CEMIP_beta-hel_dom"/>
</dbReference>
<dbReference type="InterPro" id="IPR013806">
    <property type="entry name" value="Kringle-like"/>
</dbReference>
<dbReference type="InterPro" id="IPR000562">
    <property type="entry name" value="FN_type2_dom"/>
</dbReference>
<dbReference type="PROSITE" id="PS51484">
    <property type="entry name" value="G8"/>
    <property type="match status" value="2"/>
</dbReference>
<dbReference type="SUPFAM" id="SSF51126">
    <property type="entry name" value="Pectin lyase-like"/>
    <property type="match status" value="1"/>
</dbReference>
<evidence type="ECO:0000256" key="3">
    <source>
        <dbReference type="ARBA" id="ARBA00004316"/>
    </source>
</evidence>
<evidence type="ECO:0000256" key="4">
    <source>
        <dbReference type="ARBA" id="ARBA00022475"/>
    </source>
</evidence>
<dbReference type="SUPFAM" id="SSF49503">
    <property type="entry name" value="Cupredoxins"/>
    <property type="match status" value="1"/>
</dbReference>
<dbReference type="Pfam" id="PF00040">
    <property type="entry name" value="fn2"/>
    <property type="match status" value="2"/>
</dbReference>
<evidence type="ECO:0000256" key="11">
    <source>
        <dbReference type="PROSITE-ProRule" id="PRU00479"/>
    </source>
</evidence>
<dbReference type="InterPro" id="IPR002909">
    <property type="entry name" value="IPT_dom"/>
</dbReference>